<reference evidence="1 2" key="1">
    <citation type="journal article" date="2022" name="Plant J.">
        <title>Chromosome-level genome of Camellia lanceoleosa provides a valuable resource for understanding genome evolution and self-incompatibility.</title>
        <authorList>
            <person name="Gong W."/>
            <person name="Xiao S."/>
            <person name="Wang L."/>
            <person name="Liao Z."/>
            <person name="Chang Y."/>
            <person name="Mo W."/>
            <person name="Hu G."/>
            <person name="Li W."/>
            <person name="Zhao G."/>
            <person name="Zhu H."/>
            <person name="Hu X."/>
            <person name="Ji K."/>
            <person name="Xiang X."/>
            <person name="Song Q."/>
            <person name="Yuan D."/>
            <person name="Jin S."/>
            <person name="Zhang L."/>
        </authorList>
    </citation>
    <scope>NUCLEOTIDE SEQUENCE [LARGE SCALE GENOMIC DNA]</scope>
    <source>
        <strain evidence="1">SQ_2022a</strain>
    </source>
</reference>
<name>A0ACC0FYB5_9ERIC</name>
<organism evidence="1 2">
    <name type="scientific">Camellia lanceoleosa</name>
    <dbReference type="NCBI Taxonomy" id="1840588"/>
    <lineage>
        <taxon>Eukaryota</taxon>
        <taxon>Viridiplantae</taxon>
        <taxon>Streptophyta</taxon>
        <taxon>Embryophyta</taxon>
        <taxon>Tracheophyta</taxon>
        <taxon>Spermatophyta</taxon>
        <taxon>Magnoliopsida</taxon>
        <taxon>eudicotyledons</taxon>
        <taxon>Gunneridae</taxon>
        <taxon>Pentapetalae</taxon>
        <taxon>asterids</taxon>
        <taxon>Ericales</taxon>
        <taxon>Theaceae</taxon>
        <taxon>Camellia</taxon>
    </lineage>
</organism>
<dbReference type="Proteomes" id="UP001060215">
    <property type="component" value="Chromosome 12"/>
</dbReference>
<dbReference type="EMBL" id="CM045769">
    <property type="protein sequence ID" value="KAI7993684.1"/>
    <property type="molecule type" value="Genomic_DNA"/>
</dbReference>
<keyword evidence="2" id="KW-1185">Reference proteome</keyword>
<gene>
    <name evidence="1" type="ORF">LOK49_LG11G01788</name>
</gene>
<evidence type="ECO:0000313" key="2">
    <source>
        <dbReference type="Proteomes" id="UP001060215"/>
    </source>
</evidence>
<evidence type="ECO:0000313" key="1">
    <source>
        <dbReference type="EMBL" id="KAI7993684.1"/>
    </source>
</evidence>
<proteinExistence type="predicted"/>
<protein>
    <submittedName>
        <fullName evidence="1">Disease resistance RPP13-like protein 4</fullName>
    </submittedName>
</protein>
<comment type="caution">
    <text evidence="1">The sequence shown here is derived from an EMBL/GenBank/DDBJ whole genome shotgun (WGS) entry which is preliminary data.</text>
</comment>
<accession>A0ACC0FYB5</accession>
<sequence>MNNSITQPNPLNNHHHKATTATTTTTNNNDNYHQVGDPDLTNMIGRDLNFMKETMIEIQKFVGHMNVQINQASQKFEELKIGGGGGGESDTQELGELKKAMKKLKSQIPSKLIKIHYDDDSKPHRNPWFDRSINSSSSNYQVNVNKAGHLNNLMYKEPKFDHTTALEDIQNCIPNHNGPKKKKIVLAKMAEDFGYEFLDELTTKGFIEPIYKNCGLVIDSYRMHSNTYSALKEFLNIPVCITDSDTLVTLFNLCFLNFGEAIVDMRFERFFKHDYFKVVYLGRWQNSIKHHIEVTDLKILNGLKNMKQLRFLSLRGISLITELPQFISQLTNLEILDLKACYNLEVVPDWIGLLKSLTHLDISECYLLDHMPKGLGELSELQVLKGFIIGDSQDKKSCTINDLTKLPKLRKLSIFTSMKEFLTDLQLRQLQILKSLQKLKIYWSGCILRGKTNNSPKQAQLFVKRTRSFTEHDPELPLSLKLPLSLQKLELECFPKIDTPSWLRSGNLKNLKKLYIRGGLLCNLDEIVATTVEMLQLKYLSNLEMPWKDIMMLFPNLIYLEKVECPCLNSFPCDQNGVWMRKDNGIDEKCGRRSH</sequence>